<dbReference type="EMBL" id="JABBWG010000249">
    <property type="protein sequence ID" value="KAG1796572.1"/>
    <property type="molecule type" value="Genomic_DNA"/>
</dbReference>
<feature type="compositionally biased region" description="Low complexity" evidence="1">
    <location>
        <begin position="535"/>
        <end position="554"/>
    </location>
</feature>
<protein>
    <submittedName>
        <fullName evidence="2">Uncharacterized protein</fullName>
    </submittedName>
</protein>
<accession>A0A9P7AUC0</accession>
<dbReference type="Proteomes" id="UP000807769">
    <property type="component" value="Unassembled WGS sequence"/>
</dbReference>
<dbReference type="RefSeq" id="XP_041185375.1">
    <property type="nucleotide sequence ID" value="XM_041333806.1"/>
</dbReference>
<reference evidence="2" key="1">
    <citation type="journal article" date="2020" name="New Phytol.">
        <title>Comparative genomics reveals dynamic genome evolution in host specialist ectomycorrhizal fungi.</title>
        <authorList>
            <person name="Lofgren L.A."/>
            <person name="Nguyen N.H."/>
            <person name="Vilgalys R."/>
            <person name="Ruytinx J."/>
            <person name="Liao H.L."/>
            <person name="Branco S."/>
            <person name="Kuo A."/>
            <person name="LaButti K."/>
            <person name="Lipzen A."/>
            <person name="Andreopoulos W."/>
            <person name="Pangilinan J."/>
            <person name="Riley R."/>
            <person name="Hundley H."/>
            <person name="Na H."/>
            <person name="Barry K."/>
            <person name="Grigoriev I.V."/>
            <person name="Stajich J.E."/>
            <person name="Kennedy P.G."/>
        </authorList>
    </citation>
    <scope>NUCLEOTIDE SEQUENCE</scope>
    <source>
        <strain evidence="2">MN1</strain>
    </source>
</reference>
<feature type="region of interest" description="Disordered" evidence="1">
    <location>
        <begin position="506"/>
        <end position="554"/>
    </location>
</feature>
<dbReference type="OrthoDB" id="2633096at2759"/>
<evidence type="ECO:0000313" key="3">
    <source>
        <dbReference type="Proteomes" id="UP000807769"/>
    </source>
</evidence>
<gene>
    <name evidence="2" type="ORF">BJ212DRAFT_1306205</name>
</gene>
<keyword evidence="3" id="KW-1185">Reference proteome</keyword>
<comment type="caution">
    <text evidence="2">The sequence shown here is derived from an EMBL/GenBank/DDBJ whole genome shotgun (WGS) entry which is preliminary data.</text>
</comment>
<dbReference type="AlphaFoldDB" id="A0A9P7AUC0"/>
<proteinExistence type="predicted"/>
<dbReference type="GeneID" id="64627823"/>
<evidence type="ECO:0000256" key="1">
    <source>
        <dbReference type="SAM" id="MobiDB-lite"/>
    </source>
</evidence>
<organism evidence="2 3">
    <name type="scientific">Suillus subaureus</name>
    <dbReference type="NCBI Taxonomy" id="48587"/>
    <lineage>
        <taxon>Eukaryota</taxon>
        <taxon>Fungi</taxon>
        <taxon>Dikarya</taxon>
        <taxon>Basidiomycota</taxon>
        <taxon>Agaricomycotina</taxon>
        <taxon>Agaricomycetes</taxon>
        <taxon>Agaricomycetidae</taxon>
        <taxon>Boletales</taxon>
        <taxon>Suillineae</taxon>
        <taxon>Suillaceae</taxon>
        <taxon>Suillus</taxon>
    </lineage>
</organism>
<name>A0A9P7AUC0_9AGAM</name>
<evidence type="ECO:0000313" key="2">
    <source>
        <dbReference type="EMBL" id="KAG1796572.1"/>
    </source>
</evidence>
<sequence>MPPKARAAAIHLGIARSAPGRPDIGSLTLQDPSIEAPVGRPPAAHDIEPTIESCVAGITKIELNHLGTFCHFCSDACDTTTSHMCVKCGAIICHQTRPGGSGCIGHDSVPKNWEFLCPLCARKIDGKERSLPYKVIGYGMRKRVKKAWPACIVHITLDSMKDHYLKLLINLDLVTQYKQSSANLTTATLAMKAGAHGKQSRLLKIPSNFITTSILENVPSNTFVIMDTHSDEYTGMLQHTGGASGGTNTTAAEIIEAYLGKQFMKAMKMASSYARDDKSVETTVKGSTPWCDTTPKARGGRRGLILVTCGPAMRVRHHFDSLLTLVKDPPHKYLSDVFDFIIGFGGASTLPVNVGPMVQAFVRNATLFGIPDVWDSLCELLASSPDVLDHNTVVIVYGSYAEGKRIVESREISKHRPPYRAFGHEFSACAKEGCRPAASDNRVSTKNGKVRITCAKCQWTSAWVAIDKDNEYFFRVKPTIAPTLFWHHFPPSAGLNNFFVNATRAADRKDSRRSKRHEANTEASTRRPVKRRRLSSSLEGSSNDGSEGSPMTYE</sequence>